<dbReference type="PANTHER" id="PTHR30238:SF4">
    <property type="entry name" value="SLL1022 PROTEIN"/>
    <property type="match status" value="1"/>
</dbReference>
<gene>
    <name evidence="2" type="ORF">FJU11_01690</name>
</gene>
<dbReference type="EMBL" id="VHLH01000001">
    <property type="protein sequence ID" value="TPW32955.1"/>
    <property type="molecule type" value="Genomic_DNA"/>
</dbReference>
<evidence type="ECO:0000256" key="1">
    <source>
        <dbReference type="SAM" id="Phobius"/>
    </source>
</evidence>
<dbReference type="AlphaFoldDB" id="A0A506UI03"/>
<feature type="transmembrane region" description="Helical" evidence="1">
    <location>
        <begin position="258"/>
        <end position="281"/>
    </location>
</feature>
<dbReference type="PANTHER" id="PTHR30238">
    <property type="entry name" value="MEMBRANE BOUND PREDICTED REDOX MODULATOR"/>
    <property type="match status" value="1"/>
</dbReference>
<dbReference type="Pfam" id="PF04332">
    <property type="entry name" value="DUF475"/>
    <property type="match status" value="1"/>
</dbReference>
<feature type="transmembrane region" description="Helical" evidence="1">
    <location>
        <begin position="33"/>
        <end position="52"/>
    </location>
</feature>
<dbReference type="InterPro" id="IPR007427">
    <property type="entry name" value="DUF475"/>
</dbReference>
<comment type="caution">
    <text evidence="2">The sequence shown here is derived from an EMBL/GenBank/DDBJ whole genome shotgun (WGS) entry which is preliminary data.</text>
</comment>
<feature type="transmembrane region" description="Helical" evidence="1">
    <location>
        <begin position="73"/>
        <end position="103"/>
    </location>
</feature>
<dbReference type="OrthoDB" id="8533002at2"/>
<name>A0A506UI03_9HYPH</name>
<reference evidence="2 3" key="1">
    <citation type="submission" date="2019-06" db="EMBL/GenBank/DDBJ databases">
        <authorList>
            <person name="Li M."/>
        </authorList>
    </citation>
    <scope>NUCLEOTIDE SEQUENCE [LARGE SCALE GENOMIC DNA]</scope>
    <source>
        <strain evidence="2 3">BGMRC6574</strain>
    </source>
</reference>
<evidence type="ECO:0000313" key="3">
    <source>
        <dbReference type="Proteomes" id="UP000320314"/>
    </source>
</evidence>
<keyword evidence="1" id="KW-0812">Transmembrane</keyword>
<dbReference type="RefSeq" id="WP_141165259.1">
    <property type="nucleotide sequence ID" value="NZ_VHLH01000001.1"/>
</dbReference>
<accession>A0A506UI03</accession>
<dbReference type="Proteomes" id="UP000320314">
    <property type="component" value="Unassembled WGS sequence"/>
</dbReference>
<keyword evidence="1" id="KW-0472">Membrane</keyword>
<organism evidence="2 3">
    <name type="scientific">Pararhizobium mangrovi</name>
    <dbReference type="NCBI Taxonomy" id="2590452"/>
    <lineage>
        <taxon>Bacteria</taxon>
        <taxon>Pseudomonadati</taxon>
        <taxon>Pseudomonadota</taxon>
        <taxon>Alphaproteobacteria</taxon>
        <taxon>Hyphomicrobiales</taxon>
        <taxon>Rhizobiaceae</taxon>
        <taxon>Rhizobium/Agrobacterium group</taxon>
        <taxon>Pararhizobium</taxon>
    </lineage>
</organism>
<feature type="transmembrane region" description="Helical" evidence="1">
    <location>
        <begin position="123"/>
        <end position="144"/>
    </location>
</feature>
<feature type="transmembrane region" description="Helical" evidence="1">
    <location>
        <begin position="293"/>
        <end position="313"/>
    </location>
</feature>
<sequence length="341" mass="36352">MVSIFRTAFLVTFAGLATCALLGSITAGGLPGALRFLIIGLVLIILEVSLSFDNAIVNANKLKALSPAWRRRFLTWGIFIAVFGMRIVFPIAVVAIAGHLGPIDAVQLALFQPSVYATVMEDAHISISAFGGTYLMMVALTFFIDDEKAIDWLAWPERGLRAAANVRGMEITAVLIVAVSFALIQDGGQQGAFLIAAILGLIAYRLVEAAGNLLDRWEAGPDIARQAGLGGFLYLEMLDASFSFDGVIGAFALTENALLIALGLGVGAFYVRSFTVMLVENETLADSAFVEHGAFYSVFVLAILMLLQSVVVIPEFVTGLLSVILIGASIVSSLVIKRKCI</sequence>
<feature type="transmembrane region" description="Helical" evidence="1">
    <location>
        <begin position="319"/>
        <end position="336"/>
    </location>
</feature>
<proteinExistence type="predicted"/>
<keyword evidence="3" id="KW-1185">Reference proteome</keyword>
<feature type="transmembrane region" description="Helical" evidence="1">
    <location>
        <begin position="164"/>
        <end position="184"/>
    </location>
</feature>
<protein>
    <submittedName>
        <fullName evidence="2">DUF475 domain-containing protein</fullName>
    </submittedName>
</protein>
<keyword evidence="1" id="KW-1133">Transmembrane helix</keyword>
<evidence type="ECO:0000313" key="2">
    <source>
        <dbReference type="EMBL" id="TPW32955.1"/>
    </source>
</evidence>